<dbReference type="InterPro" id="IPR003749">
    <property type="entry name" value="ThiS/MoaD-like"/>
</dbReference>
<dbReference type="OrthoDB" id="9798559at2"/>
<reference evidence="1 2" key="1">
    <citation type="submission" date="2018-10" db="EMBL/GenBank/DDBJ databases">
        <title>Draft genome sequence of Bacillus salarius IM0101, isolated from a hypersaline soil in Inner Mongolia, China.</title>
        <authorList>
            <person name="Yamprayoonswat W."/>
            <person name="Boonvisut S."/>
            <person name="Jumpathong W."/>
            <person name="Sittihan S."/>
            <person name="Ruangsuj P."/>
            <person name="Wanthongcharoen S."/>
            <person name="Thongpramul N."/>
            <person name="Pimmason S."/>
            <person name="Yu B."/>
            <person name="Yasawong M."/>
        </authorList>
    </citation>
    <scope>NUCLEOTIDE SEQUENCE [LARGE SCALE GENOMIC DNA]</scope>
    <source>
        <strain evidence="1 2">IM0101</strain>
    </source>
</reference>
<dbReference type="InterPro" id="IPR010035">
    <property type="entry name" value="Thi_S"/>
</dbReference>
<dbReference type="Proteomes" id="UP000275076">
    <property type="component" value="Unassembled WGS sequence"/>
</dbReference>
<sequence>MKRRILPLTLTINGAQKEIPEETETINMLLNHLQLGNKKAVVERNGVILKKEQYDEEPVQAGDTLEIVHFVGGG</sequence>
<dbReference type="AlphaFoldDB" id="A0A428N991"/>
<dbReference type="Pfam" id="PF02597">
    <property type="entry name" value="ThiS"/>
    <property type="match status" value="1"/>
</dbReference>
<dbReference type="NCBIfam" id="TIGR01683">
    <property type="entry name" value="thiS"/>
    <property type="match status" value="1"/>
</dbReference>
<dbReference type="PANTHER" id="PTHR34472:SF1">
    <property type="entry name" value="SULFUR CARRIER PROTEIN THIS"/>
    <property type="match status" value="1"/>
</dbReference>
<accession>A0A428N991</accession>
<dbReference type="InterPro" id="IPR012675">
    <property type="entry name" value="Beta-grasp_dom_sf"/>
</dbReference>
<dbReference type="CDD" id="cd00565">
    <property type="entry name" value="Ubl_ThiS"/>
    <property type="match status" value="1"/>
</dbReference>
<dbReference type="SUPFAM" id="SSF54285">
    <property type="entry name" value="MoaD/ThiS"/>
    <property type="match status" value="1"/>
</dbReference>
<dbReference type="PANTHER" id="PTHR34472">
    <property type="entry name" value="SULFUR CARRIER PROTEIN THIS"/>
    <property type="match status" value="1"/>
</dbReference>
<dbReference type="InterPro" id="IPR016155">
    <property type="entry name" value="Mopterin_synth/thiamin_S_b"/>
</dbReference>
<protein>
    <submittedName>
        <fullName evidence="1">Sulfur carrier protein ThiS</fullName>
    </submittedName>
</protein>
<comment type="caution">
    <text evidence="1">The sequence shown here is derived from an EMBL/GenBank/DDBJ whole genome shotgun (WGS) entry which is preliminary data.</text>
</comment>
<proteinExistence type="predicted"/>
<evidence type="ECO:0000313" key="2">
    <source>
        <dbReference type="Proteomes" id="UP000275076"/>
    </source>
</evidence>
<dbReference type="Gene3D" id="3.10.20.30">
    <property type="match status" value="1"/>
</dbReference>
<name>A0A428N991_9BACI</name>
<keyword evidence="2" id="KW-1185">Reference proteome</keyword>
<evidence type="ECO:0000313" key="1">
    <source>
        <dbReference type="EMBL" id="RSL34938.1"/>
    </source>
</evidence>
<dbReference type="EMBL" id="RBVX01000002">
    <property type="protein sequence ID" value="RSL34938.1"/>
    <property type="molecule type" value="Genomic_DNA"/>
</dbReference>
<gene>
    <name evidence="1" type="primary">thiS</name>
    <name evidence="1" type="ORF">D7Z54_03675</name>
</gene>
<organism evidence="1 2">
    <name type="scientific">Salibacterium salarium</name>
    <dbReference type="NCBI Taxonomy" id="284579"/>
    <lineage>
        <taxon>Bacteria</taxon>
        <taxon>Bacillati</taxon>
        <taxon>Bacillota</taxon>
        <taxon>Bacilli</taxon>
        <taxon>Bacillales</taxon>
        <taxon>Bacillaceae</taxon>
    </lineage>
</organism>